<comment type="caution">
    <text evidence="1">The sequence shown here is derived from an EMBL/GenBank/DDBJ whole genome shotgun (WGS) entry which is preliminary data.</text>
</comment>
<protein>
    <submittedName>
        <fullName evidence="1">Uncharacterized protein</fullName>
    </submittedName>
</protein>
<dbReference type="EMBL" id="MGLG01000036">
    <property type="protein sequence ID" value="OGN40969.1"/>
    <property type="molecule type" value="Genomic_DNA"/>
</dbReference>
<reference evidence="1 2" key="1">
    <citation type="journal article" date="2016" name="Nat. Commun.">
        <title>Thousands of microbial genomes shed light on interconnected biogeochemical processes in an aquifer system.</title>
        <authorList>
            <person name="Anantharaman K."/>
            <person name="Brown C.T."/>
            <person name="Hug L.A."/>
            <person name="Sharon I."/>
            <person name="Castelle C.J."/>
            <person name="Probst A.J."/>
            <person name="Thomas B.C."/>
            <person name="Singh A."/>
            <person name="Wilkins M.J."/>
            <person name="Karaoz U."/>
            <person name="Brodie E.L."/>
            <person name="Williams K.H."/>
            <person name="Hubbard S.S."/>
            <person name="Banfield J.F."/>
        </authorList>
    </citation>
    <scope>NUCLEOTIDE SEQUENCE [LARGE SCALE GENOMIC DNA]</scope>
</reference>
<evidence type="ECO:0000313" key="1">
    <source>
        <dbReference type="EMBL" id="OGN40969.1"/>
    </source>
</evidence>
<evidence type="ECO:0000313" key="2">
    <source>
        <dbReference type="Proteomes" id="UP000178043"/>
    </source>
</evidence>
<dbReference type="AlphaFoldDB" id="A0A1F8HV01"/>
<name>A0A1F8HV01_9BACT</name>
<organism evidence="1 2">
    <name type="scientific">Candidatus Yanofskybacteria bacterium RIFOXYD1_FULL_42_10</name>
    <dbReference type="NCBI Taxonomy" id="1802718"/>
    <lineage>
        <taxon>Bacteria</taxon>
        <taxon>Candidatus Yanofskyibacteriota</taxon>
    </lineage>
</organism>
<dbReference type="Proteomes" id="UP000178043">
    <property type="component" value="Unassembled WGS sequence"/>
</dbReference>
<sequence>MTKPEKYLPRINSNNTPREKMLKTVFSLRPPLVIIRKIAKTDRNNKGIFLDTMSEKIAGKLERVTWVAKLSKLFASAGVVQGVMRQSNKKG</sequence>
<proteinExistence type="predicted"/>
<accession>A0A1F8HV01</accession>
<gene>
    <name evidence="1" type="ORF">A2606_02325</name>
</gene>